<dbReference type="EMBL" id="GGEC01009131">
    <property type="protein sequence ID" value="MBW89614.1"/>
    <property type="molecule type" value="Transcribed_RNA"/>
</dbReference>
<accession>A0A2P2J809</accession>
<dbReference type="AlphaFoldDB" id="A0A2P2J809"/>
<reference evidence="2" key="1">
    <citation type="submission" date="2018-02" db="EMBL/GenBank/DDBJ databases">
        <title>Rhizophora mucronata_Transcriptome.</title>
        <authorList>
            <person name="Meera S.P."/>
            <person name="Sreeshan A."/>
            <person name="Augustine A."/>
        </authorList>
    </citation>
    <scope>NUCLEOTIDE SEQUENCE</scope>
    <source>
        <tissue evidence="2">Leaf</tissue>
    </source>
</reference>
<keyword evidence="1" id="KW-0812">Transmembrane</keyword>
<evidence type="ECO:0000313" key="2">
    <source>
        <dbReference type="EMBL" id="MBW89614.1"/>
    </source>
</evidence>
<proteinExistence type="predicted"/>
<name>A0A2P2J809_RHIMU</name>
<feature type="transmembrane region" description="Helical" evidence="1">
    <location>
        <begin position="32"/>
        <end position="54"/>
    </location>
</feature>
<keyword evidence="1" id="KW-0472">Membrane</keyword>
<evidence type="ECO:0000256" key="1">
    <source>
        <dbReference type="SAM" id="Phobius"/>
    </source>
</evidence>
<sequence length="76" mass="8959">MVYYWCCLSVADMDKQLRVLLLYDNSPRSDCWFCTSTSLMTLFAPIIDTHLMIFQVHAKKKKKKKSTETAFINFEL</sequence>
<organism evidence="2">
    <name type="scientific">Rhizophora mucronata</name>
    <name type="common">Asiatic mangrove</name>
    <dbReference type="NCBI Taxonomy" id="61149"/>
    <lineage>
        <taxon>Eukaryota</taxon>
        <taxon>Viridiplantae</taxon>
        <taxon>Streptophyta</taxon>
        <taxon>Embryophyta</taxon>
        <taxon>Tracheophyta</taxon>
        <taxon>Spermatophyta</taxon>
        <taxon>Magnoliopsida</taxon>
        <taxon>eudicotyledons</taxon>
        <taxon>Gunneridae</taxon>
        <taxon>Pentapetalae</taxon>
        <taxon>rosids</taxon>
        <taxon>fabids</taxon>
        <taxon>Malpighiales</taxon>
        <taxon>Rhizophoraceae</taxon>
        <taxon>Rhizophora</taxon>
    </lineage>
</organism>
<keyword evidence="1" id="KW-1133">Transmembrane helix</keyword>
<protein>
    <submittedName>
        <fullName evidence="2">Uncharacterized protein</fullName>
    </submittedName>
</protein>